<feature type="region of interest" description="Disordered" evidence="6">
    <location>
        <begin position="147"/>
        <end position="220"/>
    </location>
</feature>
<dbReference type="AlphaFoldDB" id="A0A3Q1JX92"/>
<dbReference type="PANTHER" id="PTHR23235:SF164">
    <property type="entry name" value="C2H2-TYPE DOMAIN-CONTAINING PROTEIN"/>
    <property type="match status" value="1"/>
</dbReference>
<protein>
    <recommendedName>
        <fullName evidence="7">C2H2-type domain-containing protein</fullName>
    </recommendedName>
</protein>
<evidence type="ECO:0000256" key="4">
    <source>
        <dbReference type="ARBA" id="ARBA00022833"/>
    </source>
</evidence>
<feature type="compositionally biased region" description="Polar residues" evidence="6">
    <location>
        <begin position="157"/>
        <end position="180"/>
    </location>
</feature>
<dbReference type="PANTHER" id="PTHR23235">
    <property type="entry name" value="KRUEPPEL-LIKE TRANSCRIPTION FACTOR"/>
    <property type="match status" value="1"/>
</dbReference>
<evidence type="ECO:0000313" key="8">
    <source>
        <dbReference type="Ensembl" id="ENSATEP00000036069.2"/>
    </source>
</evidence>
<feature type="domain" description="C2H2-type" evidence="7">
    <location>
        <begin position="367"/>
        <end position="396"/>
    </location>
</feature>
<dbReference type="FunFam" id="3.30.160.60:FF:000007">
    <property type="entry name" value="Basic krueppel-like factor 3"/>
    <property type="match status" value="1"/>
</dbReference>
<keyword evidence="2" id="KW-0677">Repeat</keyword>
<evidence type="ECO:0000313" key="9">
    <source>
        <dbReference type="Proteomes" id="UP000265040"/>
    </source>
</evidence>
<keyword evidence="1" id="KW-0479">Metal-binding</keyword>
<feature type="compositionally biased region" description="Polar residues" evidence="6">
    <location>
        <begin position="189"/>
        <end position="220"/>
    </location>
</feature>
<dbReference type="InterPro" id="IPR013087">
    <property type="entry name" value="Znf_C2H2_type"/>
</dbReference>
<feature type="compositionally biased region" description="Basic and acidic residues" evidence="6">
    <location>
        <begin position="147"/>
        <end position="156"/>
    </location>
</feature>
<gene>
    <name evidence="8" type="primary">KLF10</name>
</gene>
<dbReference type="InParanoid" id="A0A3Q1JX92"/>
<dbReference type="CDD" id="cd21572">
    <property type="entry name" value="KLF10_N"/>
    <property type="match status" value="1"/>
</dbReference>
<dbReference type="STRING" id="64144.ENSATEP00000036069"/>
<proteinExistence type="predicted"/>
<reference evidence="8" key="3">
    <citation type="submission" date="2025-09" db="UniProtKB">
        <authorList>
            <consortium name="Ensembl"/>
        </authorList>
    </citation>
    <scope>IDENTIFICATION</scope>
</reference>
<sequence length="457" mass="50774">MHFEEFHSDIQSEHQPAPLGVSDIEAVEALVSMTKQWKTTSFKPKPLRPLSPSSDCSEEDSRITFLFFQWMTPPYSPPHCESTHPASAETLHKPAAAESPRLHPAQVTHRHTHAASQQRLRCTSVIRHTADVQHCCCHLSPVLKEDRVTEVHKNDSKTCSFENEQNNSGSERVTVMQSDSGAAAPQKPFTEQNVAPDSQKSTSGLDDKSNTPQSASSVPAGNTGVYPVPVYCQVLPQNLKPNLSAITTVQIPQQHGALQPQTQAASPARVFLFGGQVAKDPVILLVPQPAVPTLHVQPVTVTSGGTRLPAIAPAPSYTMLEQKQSQLQPVVTRARSHVCPHKDCRKTYFKSSHLKAHIRMHTGEKPFKCKWEGCERRFARSDELSRHRRTHTGEKRFACPMCLSRFMRSDHLAKHARRHLTVRKVPCWTLWMAPSASLPASTTLKILISKLPRCLTS</sequence>
<evidence type="ECO:0000256" key="1">
    <source>
        <dbReference type="ARBA" id="ARBA00022723"/>
    </source>
</evidence>
<evidence type="ECO:0000256" key="2">
    <source>
        <dbReference type="ARBA" id="ARBA00022737"/>
    </source>
</evidence>
<dbReference type="Proteomes" id="UP000265040">
    <property type="component" value="Chromosome 16"/>
</dbReference>
<evidence type="ECO:0000256" key="5">
    <source>
        <dbReference type="PROSITE-ProRule" id="PRU00042"/>
    </source>
</evidence>
<organism evidence="8 9">
    <name type="scientific">Anabas testudineus</name>
    <name type="common">Climbing perch</name>
    <name type="synonym">Anthias testudineus</name>
    <dbReference type="NCBI Taxonomy" id="64144"/>
    <lineage>
        <taxon>Eukaryota</taxon>
        <taxon>Metazoa</taxon>
        <taxon>Chordata</taxon>
        <taxon>Craniata</taxon>
        <taxon>Vertebrata</taxon>
        <taxon>Euteleostomi</taxon>
        <taxon>Actinopterygii</taxon>
        <taxon>Neopterygii</taxon>
        <taxon>Teleostei</taxon>
        <taxon>Neoteleostei</taxon>
        <taxon>Acanthomorphata</taxon>
        <taxon>Anabantaria</taxon>
        <taxon>Anabantiformes</taxon>
        <taxon>Anabantoidei</taxon>
        <taxon>Anabantidae</taxon>
        <taxon>Anabas</taxon>
    </lineage>
</organism>
<dbReference type="SUPFAM" id="SSF57667">
    <property type="entry name" value="beta-beta-alpha zinc fingers"/>
    <property type="match status" value="2"/>
</dbReference>
<evidence type="ECO:0000259" key="7">
    <source>
        <dbReference type="PROSITE" id="PS50157"/>
    </source>
</evidence>
<dbReference type="GO" id="GO:0008270">
    <property type="term" value="F:zinc ion binding"/>
    <property type="evidence" value="ECO:0007669"/>
    <property type="project" value="UniProtKB-KW"/>
</dbReference>
<feature type="domain" description="C2H2-type" evidence="7">
    <location>
        <begin position="397"/>
        <end position="424"/>
    </location>
</feature>
<dbReference type="OrthoDB" id="4748970at2759"/>
<feature type="domain" description="C2H2-type" evidence="7">
    <location>
        <begin position="337"/>
        <end position="366"/>
    </location>
</feature>
<dbReference type="GO" id="GO:0000978">
    <property type="term" value="F:RNA polymerase II cis-regulatory region sequence-specific DNA binding"/>
    <property type="evidence" value="ECO:0007669"/>
    <property type="project" value="TreeGrafter"/>
</dbReference>
<dbReference type="SMART" id="SM00355">
    <property type="entry name" value="ZnF_C2H2"/>
    <property type="match status" value="3"/>
</dbReference>
<dbReference type="GO" id="GO:0000981">
    <property type="term" value="F:DNA-binding transcription factor activity, RNA polymerase II-specific"/>
    <property type="evidence" value="ECO:0007669"/>
    <property type="project" value="TreeGrafter"/>
</dbReference>
<dbReference type="Pfam" id="PF00096">
    <property type="entry name" value="zf-C2H2"/>
    <property type="match status" value="2"/>
</dbReference>
<accession>A0A3Q1JX92</accession>
<reference evidence="8" key="2">
    <citation type="submission" date="2025-08" db="UniProtKB">
        <authorList>
            <consortium name="Ensembl"/>
        </authorList>
    </citation>
    <scope>IDENTIFICATION</scope>
</reference>
<dbReference type="InterPro" id="IPR036236">
    <property type="entry name" value="Znf_C2H2_sf"/>
</dbReference>
<dbReference type="Ensembl" id="ENSATET00000036585.2">
    <property type="protein sequence ID" value="ENSATEP00000036069.2"/>
    <property type="gene ID" value="ENSATEG00000024793.3"/>
</dbReference>
<reference evidence="8" key="1">
    <citation type="submission" date="2021-04" db="EMBL/GenBank/DDBJ databases">
        <authorList>
            <consortium name="Wellcome Sanger Institute Data Sharing"/>
        </authorList>
    </citation>
    <scope>NUCLEOTIDE SEQUENCE [LARGE SCALE GENOMIC DNA]</scope>
</reference>
<dbReference type="PROSITE" id="PS00028">
    <property type="entry name" value="ZINC_FINGER_C2H2_1"/>
    <property type="match status" value="3"/>
</dbReference>
<evidence type="ECO:0000256" key="3">
    <source>
        <dbReference type="ARBA" id="ARBA00022771"/>
    </source>
</evidence>
<dbReference type="PROSITE" id="PS50157">
    <property type="entry name" value="ZINC_FINGER_C2H2_2"/>
    <property type="match status" value="3"/>
</dbReference>
<evidence type="ECO:0000256" key="6">
    <source>
        <dbReference type="SAM" id="MobiDB-lite"/>
    </source>
</evidence>
<name>A0A3Q1JX92_ANATE</name>
<keyword evidence="9" id="KW-1185">Reference proteome</keyword>
<keyword evidence="4" id="KW-0862">Zinc</keyword>
<keyword evidence="3 5" id="KW-0863">Zinc-finger</keyword>
<dbReference type="GeneTree" id="ENSGT00940000159405"/>
<dbReference type="Gene3D" id="3.30.160.60">
    <property type="entry name" value="Classic Zinc Finger"/>
    <property type="match status" value="3"/>
</dbReference>